<feature type="region of interest" description="Disordered" evidence="1">
    <location>
        <begin position="1"/>
        <end position="91"/>
    </location>
</feature>
<evidence type="ECO:0000313" key="2">
    <source>
        <dbReference type="EMBL" id="KAK6505952.1"/>
    </source>
</evidence>
<sequence>MPSTNIDARRPPGSARGIDEPSPPSAAASPTFVSAQANRPGRNAEASSEQGYRGSETGSTNMIEERKRPAPQSPYVERNRPDTSTHSWEKDFLKPDELLPDRIERVQWIMKRVGEFE</sequence>
<proteinExistence type="predicted"/>
<reference evidence="2 3" key="1">
    <citation type="submission" date="2019-10" db="EMBL/GenBank/DDBJ databases">
        <authorList>
            <person name="Palmer J.M."/>
        </authorList>
    </citation>
    <scope>NUCLEOTIDE SEQUENCE [LARGE SCALE GENOMIC DNA]</scope>
    <source>
        <strain evidence="2 3">TWF506</strain>
    </source>
</reference>
<evidence type="ECO:0000256" key="1">
    <source>
        <dbReference type="SAM" id="MobiDB-lite"/>
    </source>
</evidence>
<organism evidence="2 3">
    <name type="scientific">Arthrobotrys conoides</name>
    <dbReference type="NCBI Taxonomy" id="74498"/>
    <lineage>
        <taxon>Eukaryota</taxon>
        <taxon>Fungi</taxon>
        <taxon>Dikarya</taxon>
        <taxon>Ascomycota</taxon>
        <taxon>Pezizomycotina</taxon>
        <taxon>Orbiliomycetes</taxon>
        <taxon>Orbiliales</taxon>
        <taxon>Orbiliaceae</taxon>
        <taxon>Arthrobotrys</taxon>
    </lineage>
</organism>
<protein>
    <submittedName>
        <fullName evidence="2">Uncharacterized protein</fullName>
    </submittedName>
</protein>
<feature type="compositionally biased region" description="Basic and acidic residues" evidence="1">
    <location>
        <begin position="77"/>
        <end position="91"/>
    </location>
</feature>
<dbReference type="EMBL" id="JAVHJM010000009">
    <property type="protein sequence ID" value="KAK6505952.1"/>
    <property type="molecule type" value="Genomic_DNA"/>
</dbReference>
<name>A0AAN8RMM7_9PEZI</name>
<accession>A0AAN8RMM7</accession>
<feature type="compositionally biased region" description="Polar residues" evidence="1">
    <location>
        <begin position="45"/>
        <end position="62"/>
    </location>
</feature>
<gene>
    <name evidence="2" type="ORF">TWF506_010879</name>
</gene>
<comment type="caution">
    <text evidence="2">The sequence shown here is derived from an EMBL/GenBank/DDBJ whole genome shotgun (WGS) entry which is preliminary data.</text>
</comment>
<evidence type="ECO:0000313" key="3">
    <source>
        <dbReference type="Proteomes" id="UP001307849"/>
    </source>
</evidence>
<dbReference type="Proteomes" id="UP001307849">
    <property type="component" value="Unassembled WGS sequence"/>
</dbReference>
<dbReference type="AlphaFoldDB" id="A0AAN8RMM7"/>
<keyword evidence="3" id="KW-1185">Reference proteome</keyword>